<evidence type="ECO:0000259" key="2">
    <source>
        <dbReference type="Pfam" id="PF07195"/>
    </source>
</evidence>
<evidence type="ECO:0000256" key="1">
    <source>
        <dbReference type="SAM" id="Coils"/>
    </source>
</evidence>
<keyword evidence="3" id="KW-1185">Reference proteome</keyword>
<dbReference type="WBParaSite" id="Pan_g23245.t1">
    <property type="protein sequence ID" value="Pan_g23245.t1"/>
    <property type="gene ID" value="Pan_g23245"/>
</dbReference>
<reference evidence="4" key="2">
    <citation type="submission" date="2020-10" db="UniProtKB">
        <authorList>
            <consortium name="WormBaseParasite"/>
        </authorList>
    </citation>
    <scope>IDENTIFICATION</scope>
</reference>
<feature type="coiled-coil region" evidence="1">
    <location>
        <begin position="125"/>
        <end position="152"/>
    </location>
</feature>
<dbReference type="Proteomes" id="UP000492821">
    <property type="component" value="Unassembled WGS sequence"/>
</dbReference>
<sequence>MSSFDAPPSVMAESVEFELSQQKFDDAINGVIANANSSAKRSKRLQIKKEIQHQIDMCRPVVIQQVPVPIIVQTYDPNDPSAVQQLGDGNVQQEGDGVEKIEETINEIINSSVNHQNGLIYGRAISELQKTVEDLQAENKKLKQRMASTQKAHKRRVSELDAVIAERDDRIQMLSKNVQKHRSELKQNKRPYIGANASYRCKAKLKAERVLKKYFDYDDENFKALFRDLYGESLFPRMSAEQTYEYQQKLKLSCNAMDRTRAMFKKMFREHPFASKAAVLAYRKTFERPKLDGEEDDEMYEEVEMEEGQEELEEVEELEETYEEADEHEMIEVVEGGEEGIEVDHEYIDQDEHINIEDIVEEDQGHEHYQVTYDADGQPTGTVYYDYYTPAQ</sequence>
<name>A0A7E4VQ19_PANRE</name>
<feature type="domain" description="Flagellar hook-associated protein 2 C-terminal" evidence="2">
    <location>
        <begin position="78"/>
        <end position="165"/>
    </location>
</feature>
<accession>A0A7E4VQ19</accession>
<dbReference type="Pfam" id="PF07195">
    <property type="entry name" value="FliD_C"/>
    <property type="match status" value="1"/>
</dbReference>
<protein>
    <submittedName>
        <fullName evidence="4">ORF6C domain-containing protein</fullName>
    </submittedName>
</protein>
<organism evidence="3 4">
    <name type="scientific">Panagrellus redivivus</name>
    <name type="common">Microworm</name>
    <dbReference type="NCBI Taxonomy" id="6233"/>
    <lineage>
        <taxon>Eukaryota</taxon>
        <taxon>Metazoa</taxon>
        <taxon>Ecdysozoa</taxon>
        <taxon>Nematoda</taxon>
        <taxon>Chromadorea</taxon>
        <taxon>Rhabditida</taxon>
        <taxon>Tylenchina</taxon>
        <taxon>Panagrolaimomorpha</taxon>
        <taxon>Panagrolaimoidea</taxon>
        <taxon>Panagrolaimidae</taxon>
        <taxon>Panagrellus</taxon>
    </lineage>
</organism>
<keyword evidence="1" id="KW-0175">Coiled coil</keyword>
<dbReference type="AlphaFoldDB" id="A0A7E4VQ19"/>
<evidence type="ECO:0000313" key="4">
    <source>
        <dbReference type="WBParaSite" id="Pan_g23245.t1"/>
    </source>
</evidence>
<dbReference type="InterPro" id="IPR010809">
    <property type="entry name" value="FliD_C"/>
</dbReference>
<proteinExistence type="predicted"/>
<evidence type="ECO:0000313" key="3">
    <source>
        <dbReference type="Proteomes" id="UP000492821"/>
    </source>
</evidence>
<reference evidence="3" key="1">
    <citation type="journal article" date="2013" name="Genetics">
        <title>The draft genome and transcriptome of Panagrellus redivivus are shaped by the harsh demands of a free-living lifestyle.</title>
        <authorList>
            <person name="Srinivasan J."/>
            <person name="Dillman A.R."/>
            <person name="Macchietto M.G."/>
            <person name="Heikkinen L."/>
            <person name="Lakso M."/>
            <person name="Fracchia K.M."/>
            <person name="Antoshechkin I."/>
            <person name="Mortazavi A."/>
            <person name="Wong G."/>
            <person name="Sternberg P.W."/>
        </authorList>
    </citation>
    <scope>NUCLEOTIDE SEQUENCE [LARGE SCALE GENOMIC DNA]</scope>
    <source>
        <strain evidence="3">MT8872</strain>
    </source>
</reference>